<feature type="region of interest" description="Disordered" evidence="13">
    <location>
        <begin position="1"/>
        <end position="32"/>
    </location>
</feature>
<dbReference type="EMBL" id="CP054545">
    <property type="protein sequence ID" value="QSL66808.1"/>
    <property type="molecule type" value="Genomic_DNA"/>
</dbReference>
<keyword evidence="4 11" id="KW-0493">Microtubule</keyword>
<evidence type="ECO:0000256" key="5">
    <source>
        <dbReference type="ARBA" id="ARBA00022741"/>
    </source>
</evidence>
<comment type="similarity">
    <text evidence="2">Belongs to the TRAFAC class myosin-kinesin ATPase superfamily. Kinesin family. KIN-14 subfamily.</text>
</comment>
<dbReference type="GO" id="GO:0005874">
    <property type="term" value="C:microtubule"/>
    <property type="evidence" value="ECO:0007669"/>
    <property type="project" value="UniProtKB-KW"/>
</dbReference>
<proteinExistence type="inferred from homology"/>
<keyword evidence="5 10" id="KW-0547">Nucleotide-binding</keyword>
<dbReference type="CDD" id="cd01366">
    <property type="entry name" value="KISc_C_terminal"/>
    <property type="match status" value="1"/>
</dbReference>
<evidence type="ECO:0000313" key="15">
    <source>
        <dbReference type="EMBL" id="QSL66808.1"/>
    </source>
</evidence>
<evidence type="ECO:0000256" key="4">
    <source>
        <dbReference type="ARBA" id="ARBA00022701"/>
    </source>
</evidence>
<organism evidence="15 16">
    <name type="scientific">Pneumocystis wakefieldiae</name>
    <dbReference type="NCBI Taxonomy" id="38082"/>
    <lineage>
        <taxon>Eukaryota</taxon>
        <taxon>Fungi</taxon>
        <taxon>Dikarya</taxon>
        <taxon>Ascomycota</taxon>
        <taxon>Taphrinomycotina</taxon>
        <taxon>Pneumocystomycetes</taxon>
        <taxon>Pneumocystaceae</taxon>
        <taxon>Pneumocystis</taxon>
    </lineage>
</organism>
<feature type="coiled-coil region" evidence="12">
    <location>
        <begin position="190"/>
        <end position="315"/>
    </location>
</feature>
<dbReference type="AlphaFoldDB" id="A0A899G6A0"/>
<feature type="region of interest" description="Disordered" evidence="13">
    <location>
        <begin position="133"/>
        <end position="156"/>
    </location>
</feature>
<evidence type="ECO:0000256" key="6">
    <source>
        <dbReference type="ARBA" id="ARBA00022840"/>
    </source>
</evidence>
<dbReference type="GO" id="GO:0007018">
    <property type="term" value="P:microtubule-based movement"/>
    <property type="evidence" value="ECO:0007669"/>
    <property type="project" value="InterPro"/>
</dbReference>
<dbReference type="PRINTS" id="PR00380">
    <property type="entry name" value="KINESINHEAVY"/>
</dbReference>
<evidence type="ECO:0000259" key="14">
    <source>
        <dbReference type="PROSITE" id="PS50067"/>
    </source>
</evidence>
<evidence type="ECO:0000256" key="8">
    <source>
        <dbReference type="ARBA" id="ARBA00023175"/>
    </source>
</evidence>
<feature type="binding site" evidence="10">
    <location>
        <begin position="554"/>
        <end position="561"/>
    </location>
    <ligand>
        <name>ATP</name>
        <dbReference type="ChEBI" id="CHEBI:30616"/>
    </ligand>
</feature>
<evidence type="ECO:0000256" key="1">
    <source>
        <dbReference type="ARBA" id="ARBA00004245"/>
    </source>
</evidence>
<dbReference type="InterPro" id="IPR001752">
    <property type="entry name" value="Kinesin_motor_dom"/>
</dbReference>
<feature type="compositionally biased region" description="Basic and acidic residues" evidence="13">
    <location>
        <begin position="147"/>
        <end position="156"/>
    </location>
</feature>
<dbReference type="InterPro" id="IPR019821">
    <property type="entry name" value="Kinesin_motor_CS"/>
</dbReference>
<dbReference type="InterPro" id="IPR027417">
    <property type="entry name" value="P-loop_NTPase"/>
</dbReference>
<comment type="subcellular location">
    <subcellularLocation>
        <location evidence="1">Cytoplasm</location>
        <location evidence="1">Cytoskeleton</location>
    </subcellularLocation>
</comment>
<evidence type="ECO:0000256" key="10">
    <source>
        <dbReference type="PROSITE-ProRule" id="PRU00283"/>
    </source>
</evidence>
<gene>
    <name evidence="15" type="ORF">MERGE_001195</name>
</gene>
<dbReference type="PANTHER" id="PTHR47972:SF45">
    <property type="entry name" value="PROTEIN CLARET SEGREGATIONAL"/>
    <property type="match status" value="1"/>
</dbReference>
<protein>
    <recommendedName>
        <fullName evidence="11">Kinesin-like protein</fullName>
    </recommendedName>
</protein>
<keyword evidence="3" id="KW-0963">Cytoplasm</keyword>
<keyword evidence="6 10" id="KW-0067">ATP-binding</keyword>
<evidence type="ECO:0000313" key="16">
    <source>
        <dbReference type="Proteomes" id="UP000663699"/>
    </source>
</evidence>
<dbReference type="FunFam" id="3.40.850.10:FF:000065">
    <property type="entry name" value="Kinesin-like protein"/>
    <property type="match status" value="1"/>
</dbReference>
<dbReference type="OrthoDB" id="3176171at2759"/>
<dbReference type="InterPro" id="IPR027640">
    <property type="entry name" value="Kinesin-like_fam"/>
</dbReference>
<feature type="coiled-coil region" evidence="12">
    <location>
        <begin position="398"/>
        <end position="460"/>
    </location>
</feature>
<dbReference type="GO" id="GO:0005524">
    <property type="term" value="F:ATP binding"/>
    <property type="evidence" value="ECO:0007669"/>
    <property type="project" value="UniProtKB-UniRule"/>
</dbReference>
<dbReference type="PROSITE" id="PS00411">
    <property type="entry name" value="KINESIN_MOTOR_1"/>
    <property type="match status" value="1"/>
</dbReference>
<evidence type="ECO:0000256" key="13">
    <source>
        <dbReference type="SAM" id="MobiDB-lite"/>
    </source>
</evidence>
<keyword evidence="9" id="KW-0206">Cytoskeleton</keyword>
<keyword evidence="16" id="KW-1185">Reference proteome</keyword>
<dbReference type="PROSITE" id="PS50067">
    <property type="entry name" value="KINESIN_MOTOR_2"/>
    <property type="match status" value="1"/>
</dbReference>
<feature type="domain" description="Kinesin motor" evidence="14">
    <location>
        <begin position="460"/>
        <end position="794"/>
    </location>
</feature>
<dbReference type="Proteomes" id="UP000663699">
    <property type="component" value="Chromosome 14"/>
</dbReference>
<dbReference type="Pfam" id="PF00225">
    <property type="entry name" value="Kinesin"/>
    <property type="match status" value="1"/>
</dbReference>
<dbReference type="SUPFAM" id="SSF52540">
    <property type="entry name" value="P-loop containing nucleoside triphosphate hydrolases"/>
    <property type="match status" value="1"/>
</dbReference>
<evidence type="ECO:0000256" key="9">
    <source>
        <dbReference type="ARBA" id="ARBA00023212"/>
    </source>
</evidence>
<evidence type="ECO:0000256" key="3">
    <source>
        <dbReference type="ARBA" id="ARBA00022490"/>
    </source>
</evidence>
<dbReference type="GO" id="GO:0008569">
    <property type="term" value="F:minus-end-directed microtubule motor activity"/>
    <property type="evidence" value="ECO:0007669"/>
    <property type="project" value="UniProtKB-ARBA"/>
</dbReference>
<evidence type="ECO:0000256" key="11">
    <source>
        <dbReference type="RuleBase" id="RU000394"/>
    </source>
</evidence>
<name>A0A899G6A0_9ASCO</name>
<feature type="region of interest" description="Disordered" evidence="13">
    <location>
        <begin position="46"/>
        <end position="65"/>
    </location>
</feature>
<dbReference type="GO" id="GO:0008017">
    <property type="term" value="F:microtubule binding"/>
    <property type="evidence" value="ECO:0007669"/>
    <property type="project" value="InterPro"/>
</dbReference>
<reference evidence="15" key="1">
    <citation type="submission" date="2020-06" db="EMBL/GenBank/DDBJ databases">
        <title>Genomes of multiple members of Pneumocystis genus reveal paths to human pathogen Pneumocystis jirovecii.</title>
        <authorList>
            <person name="Cisse O.H."/>
            <person name="Ma L."/>
            <person name="Dekker J."/>
            <person name="Khil P."/>
            <person name="Jo J."/>
            <person name="Brenchley J."/>
            <person name="Blair R."/>
            <person name="Pahar B."/>
            <person name="Chabe M."/>
            <person name="Van Rompay K.A."/>
            <person name="Keesler R."/>
            <person name="Sukura A."/>
            <person name="Hirsch V."/>
            <person name="Kutty G."/>
            <person name="Liu Y."/>
            <person name="Peng L."/>
            <person name="Chen J."/>
            <person name="Song J."/>
            <person name="Weissenbacher-Lang C."/>
            <person name="Xu J."/>
            <person name="Upham N.S."/>
            <person name="Stajich J.E."/>
            <person name="Cuomo C.A."/>
            <person name="Cushion M.T."/>
            <person name="Kovacs J.A."/>
        </authorList>
    </citation>
    <scope>NUCLEOTIDE SEQUENCE</scope>
    <source>
        <strain evidence="15">2A</strain>
    </source>
</reference>
<dbReference type="GO" id="GO:0090307">
    <property type="term" value="P:mitotic spindle assembly"/>
    <property type="evidence" value="ECO:0007669"/>
    <property type="project" value="UniProtKB-ARBA"/>
</dbReference>
<evidence type="ECO:0000256" key="7">
    <source>
        <dbReference type="ARBA" id="ARBA00023054"/>
    </source>
</evidence>
<dbReference type="InterPro" id="IPR036961">
    <property type="entry name" value="Kinesin_motor_dom_sf"/>
</dbReference>
<accession>A0A899G6A0</accession>
<keyword evidence="8 10" id="KW-0505">Motor protein</keyword>
<keyword evidence="7 12" id="KW-0175">Coiled coil</keyword>
<dbReference type="Gene3D" id="3.40.850.10">
    <property type="entry name" value="Kinesin motor domain"/>
    <property type="match status" value="1"/>
</dbReference>
<dbReference type="PANTHER" id="PTHR47972">
    <property type="entry name" value="KINESIN-LIKE PROTEIN KLP-3"/>
    <property type="match status" value="1"/>
</dbReference>
<dbReference type="SMART" id="SM00129">
    <property type="entry name" value="KISc"/>
    <property type="match status" value="1"/>
</dbReference>
<evidence type="ECO:0000256" key="2">
    <source>
        <dbReference type="ARBA" id="ARBA00010899"/>
    </source>
</evidence>
<evidence type="ECO:0000256" key="12">
    <source>
        <dbReference type="SAM" id="Coils"/>
    </source>
</evidence>
<sequence length="817" mass="91828">MGEKKQSKLPQPSSRMISPISRVKTNPLADSTSSVNIIPQRVLGAKRSLKDAETSGLNGSKKKSTIVSERKTLVERAIAPRKASAGSSRSVVEENSKSVSAYPKTGVAGLSRSLNGGHVRSASALGGNLSNTMLNSQTMQRPGAKTLGDRPKRPAWDTRGRLEDMEIAYSELKEQISIGNTEKDAIITVLENERHKLNELEAVKKSLMNELEEARSLSLTRKLEMDEQLSKLRSENLELERKLDDERRQFRNEMDDFARKSRNELDSLEKKHEDEVKSLEKRYKNEIDEIKQDGKQKLESLASHYKNEIEMMEKKHTTAIEEACSQSILELQKFKIESALEKQKADLAFDAKERELQITKTSLNEVTSDLEREKILNTSLRNAINEKCASNLTLESSVSVFRTEIEKLEAQIASQKANIEELSRLAKDAQEEKEMYCKKLREEETLRRKLHNQIQELKGNIRVFCRVRPFLEHENPENGAADIKYPDESKEGKEIEIFGQTIESSLGFVHSKSYPFSFDKVFSPKCSNDMIFDEISQLVQSALDGYNVCIFAYGQTGSGKTYTMCANDGMIPRAVNQIYNTAHALSEKGWCYSMEGQFLEIYNEHINDLLGHPDEFDKKKYEIRHDPKECRTIVTDLTTVVLDNPSKVSSILKKASNNRSVAATNANERSSRSHSVFILTLYGTNNITGETSRGTLNLIDLAGSERLSQSQSIGDRLKETQAINKSLSCLGDVISALSNPKGHVPYRNSKLTYLLQYSLGGHSKTLMLVTLSPLLQHLPESLCSLRFATKVNNTVIGTARKTTKVQNVSLTDNKENI</sequence>